<dbReference type="Proteomes" id="UP000474054">
    <property type="component" value="Unassembled WGS sequence"/>
</dbReference>
<reference evidence="3 4" key="2">
    <citation type="submission" date="2019-10" db="EMBL/GenBank/DDBJ databases">
        <title>Genome Sequences from Six Type Strain Members of the Archaeal Family Sulfolobaceae: Acidianus ambivalens, Acidianus infernus, Metallosphaera prunae, Stygiolobus azoricus, Sulfolobus metallicus, and Sulfurisphaera ohwakuensis.</title>
        <authorList>
            <person name="Counts J.A."/>
            <person name="Kelly R.M."/>
        </authorList>
    </citation>
    <scope>NUCLEOTIDE SEQUENCE [LARGE SCALE GENOMIC DNA]</scope>
    <source>
        <strain evidence="3 4">LEI 10</strain>
    </source>
</reference>
<dbReference type="EMBL" id="WHYS01000001">
    <property type="protein sequence ID" value="MQL54478.1"/>
    <property type="molecule type" value="Genomic_DNA"/>
</dbReference>
<dbReference type="RefSeq" id="WP_152939593.1">
    <property type="nucleotide sequence ID" value="NZ_CP045482.1"/>
</dbReference>
<evidence type="ECO:0000313" key="4">
    <source>
        <dbReference type="Proteomes" id="UP000426328"/>
    </source>
</evidence>
<dbReference type="EMBL" id="CP045482">
    <property type="protein sequence ID" value="QGR22293.1"/>
    <property type="molecule type" value="Genomic_DNA"/>
</dbReference>
<dbReference type="AlphaFoldDB" id="A0A650CWW6"/>
<evidence type="ECO:0000313" key="3">
    <source>
        <dbReference type="EMBL" id="QGR22293.1"/>
    </source>
</evidence>
<sequence>MMLKYTLVVLALLVAIPFTQILSFALPSSPPLTTNTIINEIPYYSHLKYLISIYNETTENATTKMKFIANYTADYNVISQYNGIIEVNYSISKIFSKYNLSTFNMSNITFLRPGIFNVTLLNDALCFHYPYIYPGLLYNSSTYYLYFVATKFNFPLGYVNETKVTINNLTFIAYKYHNLSTFSTINQYFYVLCNGIGYNFNYTFSYKIGNKTYNLYANFLLKCLSGNSSTQLKYLGNQLEEAFKPYVYLECTYSSLYAGLTPNTYREIFYPYIFANGYFIYRYNLLNFMAGQPVGLSYFGLSLVIGNYTDLPITFLVCNSSNIIWENEEFTKVNVTSLNILGKTYNNVVEYENISTKSFIILYFYNGTLIEEEAGNIDGNSYNVTEKVEFVGNSMIPLNITYPNYFDYTNTNLPYKAIDPSLALEVSIIITMIVVALIVLLYKRK</sequence>
<protein>
    <recommendedName>
        <fullName evidence="6">Thermopsin</fullName>
    </recommendedName>
</protein>
<evidence type="ECO:0000313" key="2">
    <source>
        <dbReference type="EMBL" id="MQL54478.1"/>
    </source>
</evidence>
<accession>A0A650CWW6</accession>
<keyword evidence="1" id="KW-1133">Transmembrane helix</keyword>
<dbReference type="Proteomes" id="UP000426328">
    <property type="component" value="Chromosome"/>
</dbReference>
<organism evidence="3 4">
    <name type="scientific">Acidianus ambivalens</name>
    <name type="common">Desulfurolobus ambivalens</name>
    <dbReference type="NCBI Taxonomy" id="2283"/>
    <lineage>
        <taxon>Archaea</taxon>
        <taxon>Thermoproteota</taxon>
        <taxon>Thermoprotei</taxon>
        <taxon>Sulfolobales</taxon>
        <taxon>Sulfolobaceae</taxon>
        <taxon>Acidianus</taxon>
    </lineage>
</organism>
<keyword evidence="1" id="KW-0472">Membrane</keyword>
<gene>
    <name evidence="3" type="ORF">D1866_10155</name>
    <name evidence="2" type="ORF">GFB69_01595</name>
</gene>
<evidence type="ECO:0000313" key="5">
    <source>
        <dbReference type="Proteomes" id="UP000474054"/>
    </source>
</evidence>
<reference evidence="2 5" key="1">
    <citation type="submission" date="2019-10" db="EMBL/GenBank/DDBJ databases">
        <title>Comparative genomics of sulfur disproportionating microorganisms.</title>
        <authorList>
            <person name="Ward L.M."/>
            <person name="Bertran E."/>
            <person name="Johnston D."/>
        </authorList>
    </citation>
    <scope>NUCLEOTIDE SEQUENCE [LARGE SCALE GENOMIC DNA]</scope>
    <source>
        <strain evidence="2 5">DSM 3772</strain>
    </source>
</reference>
<proteinExistence type="predicted"/>
<dbReference type="GeneID" id="42780097"/>
<keyword evidence="1" id="KW-0812">Transmembrane</keyword>
<name>A0A650CWW6_ACIAM</name>
<evidence type="ECO:0000256" key="1">
    <source>
        <dbReference type="SAM" id="Phobius"/>
    </source>
</evidence>
<keyword evidence="4" id="KW-1185">Reference proteome</keyword>
<dbReference type="KEGG" id="aamb:D1866_10155"/>
<feature type="transmembrane region" description="Helical" evidence="1">
    <location>
        <begin position="422"/>
        <end position="442"/>
    </location>
</feature>
<evidence type="ECO:0008006" key="6">
    <source>
        <dbReference type="Google" id="ProtNLM"/>
    </source>
</evidence>